<comment type="caution">
    <text evidence="1">The sequence shown here is derived from an EMBL/GenBank/DDBJ whole genome shotgun (WGS) entry which is preliminary data.</text>
</comment>
<name>A0A9Q2NQP5_9RHOB</name>
<sequence>MIGVNGDHALDQQLMFEFGFGAFYAGDGFETELGEILHHAHLFCAATDEEPGGKAARFGITNPVVLPGAVGDTITACGNVLEQRNSDLELGFSIFASHKARQRRSEQHHAHLAAPR</sequence>
<organism evidence="1 2">
    <name type="scientific">Pseudosulfitobacter pseudonitzschiae</name>
    <dbReference type="NCBI Taxonomy" id="1402135"/>
    <lineage>
        <taxon>Bacteria</taxon>
        <taxon>Pseudomonadati</taxon>
        <taxon>Pseudomonadota</taxon>
        <taxon>Alphaproteobacteria</taxon>
        <taxon>Rhodobacterales</taxon>
        <taxon>Roseobacteraceae</taxon>
        <taxon>Pseudosulfitobacter</taxon>
    </lineage>
</organism>
<proteinExistence type="predicted"/>
<evidence type="ECO:0000313" key="2">
    <source>
        <dbReference type="Proteomes" id="UP000809337"/>
    </source>
</evidence>
<gene>
    <name evidence="1" type="ORF">JQX14_24695</name>
</gene>
<accession>A0A9Q2NQP5</accession>
<dbReference type="RefSeq" id="WP_231036653.1">
    <property type="nucleotide sequence ID" value="NZ_JAJNGX010000061.1"/>
</dbReference>
<reference evidence="1" key="1">
    <citation type="submission" date="2021-01" db="EMBL/GenBank/DDBJ databases">
        <title>Diatom-associated Roseobacters Show Island Model of Population Structure.</title>
        <authorList>
            <person name="Qu L."/>
            <person name="Feng X."/>
            <person name="Chen Y."/>
            <person name="Li L."/>
            <person name="Wang X."/>
            <person name="Hu Z."/>
            <person name="Wang H."/>
            <person name="Luo H."/>
        </authorList>
    </citation>
    <scope>NUCLEOTIDE SEQUENCE</scope>
    <source>
        <strain evidence="1">SM26-45</strain>
    </source>
</reference>
<dbReference type="Proteomes" id="UP000809337">
    <property type="component" value="Unassembled WGS sequence"/>
</dbReference>
<dbReference type="AlphaFoldDB" id="A0A9Q2NQP5"/>
<dbReference type="EMBL" id="JAFBWN010000061">
    <property type="protein sequence ID" value="MBM2357738.1"/>
    <property type="molecule type" value="Genomic_DNA"/>
</dbReference>
<protein>
    <submittedName>
        <fullName evidence="1">Uncharacterized protein</fullName>
    </submittedName>
</protein>
<evidence type="ECO:0000313" key="1">
    <source>
        <dbReference type="EMBL" id="MBM2357738.1"/>
    </source>
</evidence>